<dbReference type="AlphaFoldDB" id="A0A7T8KDE8"/>
<feature type="compositionally biased region" description="Polar residues" evidence="1">
    <location>
        <begin position="32"/>
        <end position="50"/>
    </location>
</feature>
<proteinExistence type="predicted"/>
<dbReference type="EMBL" id="CP045893">
    <property type="protein sequence ID" value="QQP53860.1"/>
    <property type="molecule type" value="Genomic_DNA"/>
</dbReference>
<reference evidence="3" key="1">
    <citation type="submission" date="2021-01" db="EMBL/GenBank/DDBJ databases">
        <title>Caligus Genome Assembly.</title>
        <authorList>
            <person name="Gallardo-Escarate C."/>
        </authorList>
    </citation>
    <scope>NUCLEOTIDE SEQUENCE [LARGE SCALE GENOMIC DNA]</scope>
</reference>
<evidence type="ECO:0000256" key="1">
    <source>
        <dbReference type="SAM" id="MobiDB-lite"/>
    </source>
</evidence>
<organism evidence="2 3">
    <name type="scientific">Caligus rogercresseyi</name>
    <name type="common">Sea louse</name>
    <dbReference type="NCBI Taxonomy" id="217165"/>
    <lineage>
        <taxon>Eukaryota</taxon>
        <taxon>Metazoa</taxon>
        <taxon>Ecdysozoa</taxon>
        <taxon>Arthropoda</taxon>
        <taxon>Crustacea</taxon>
        <taxon>Multicrustacea</taxon>
        <taxon>Hexanauplia</taxon>
        <taxon>Copepoda</taxon>
        <taxon>Siphonostomatoida</taxon>
        <taxon>Caligidae</taxon>
        <taxon>Caligus</taxon>
    </lineage>
</organism>
<name>A0A7T8KDE8_CALRO</name>
<keyword evidence="3" id="KW-1185">Reference proteome</keyword>
<gene>
    <name evidence="2" type="ORF">FKW44_006489</name>
</gene>
<evidence type="ECO:0000313" key="3">
    <source>
        <dbReference type="Proteomes" id="UP000595437"/>
    </source>
</evidence>
<dbReference type="Proteomes" id="UP000595437">
    <property type="component" value="Chromosome 4"/>
</dbReference>
<protein>
    <submittedName>
        <fullName evidence="2">Uncharacterized protein</fullName>
    </submittedName>
</protein>
<evidence type="ECO:0000313" key="2">
    <source>
        <dbReference type="EMBL" id="QQP53860.1"/>
    </source>
</evidence>
<accession>A0A7T8KDE8</accession>
<sequence length="50" mass="5474">MSVKIAPVDSLLSLISSYSIYIEREREPGTPRQGTMSPWSISSMIGTSTL</sequence>
<feature type="region of interest" description="Disordered" evidence="1">
    <location>
        <begin position="25"/>
        <end position="50"/>
    </location>
</feature>